<keyword evidence="1" id="KW-0812">Transmembrane</keyword>
<feature type="transmembrane region" description="Helical" evidence="1">
    <location>
        <begin position="145"/>
        <end position="168"/>
    </location>
</feature>
<organism evidence="2 3">
    <name type="scientific">Eiseniibacteriota bacterium</name>
    <dbReference type="NCBI Taxonomy" id="2212470"/>
    <lineage>
        <taxon>Bacteria</taxon>
        <taxon>Candidatus Eiseniibacteriota</taxon>
    </lineage>
</organism>
<evidence type="ECO:0000313" key="2">
    <source>
        <dbReference type="EMBL" id="MCA9758521.1"/>
    </source>
</evidence>
<comment type="caution">
    <text evidence="2">The sequence shown here is derived from an EMBL/GenBank/DDBJ whole genome shotgun (WGS) entry which is preliminary data.</text>
</comment>
<gene>
    <name evidence="2" type="ORF">KDA27_22180</name>
</gene>
<dbReference type="AlphaFoldDB" id="A0A956NHC9"/>
<dbReference type="EMBL" id="JAGQHS010000181">
    <property type="protein sequence ID" value="MCA9758521.1"/>
    <property type="molecule type" value="Genomic_DNA"/>
</dbReference>
<proteinExistence type="predicted"/>
<sequence length="174" mass="19134">MSKATRIGRRVLSIALLTMAVSALLLAATASLLYQADRKAERVSMEIQSHLDAAHEFVNDWHEEHGALPDASEFSSWRSRQPSPKPPNGAVAFYTDWYPDEVVQRVGEPRDGEYALAVSRGDRLVVEGSSNRMARSGPREGRTRSFVGAMGVYVLVCVGSMVLASWVWPKSGVE</sequence>
<reference evidence="2" key="1">
    <citation type="submission" date="2020-04" db="EMBL/GenBank/DDBJ databases">
        <authorList>
            <person name="Zhang T."/>
        </authorList>
    </citation>
    <scope>NUCLEOTIDE SEQUENCE</scope>
    <source>
        <strain evidence="2">HKST-UBA02</strain>
    </source>
</reference>
<protein>
    <submittedName>
        <fullName evidence="2">Uncharacterized protein</fullName>
    </submittedName>
</protein>
<reference evidence="2" key="2">
    <citation type="journal article" date="2021" name="Microbiome">
        <title>Successional dynamics and alternative stable states in a saline activated sludge microbial community over 9 years.</title>
        <authorList>
            <person name="Wang Y."/>
            <person name="Ye J."/>
            <person name="Ju F."/>
            <person name="Liu L."/>
            <person name="Boyd J.A."/>
            <person name="Deng Y."/>
            <person name="Parks D.H."/>
            <person name="Jiang X."/>
            <person name="Yin X."/>
            <person name="Woodcroft B.J."/>
            <person name="Tyson G.W."/>
            <person name="Hugenholtz P."/>
            <person name="Polz M.F."/>
            <person name="Zhang T."/>
        </authorList>
    </citation>
    <scope>NUCLEOTIDE SEQUENCE</scope>
    <source>
        <strain evidence="2">HKST-UBA02</strain>
    </source>
</reference>
<evidence type="ECO:0000256" key="1">
    <source>
        <dbReference type="SAM" id="Phobius"/>
    </source>
</evidence>
<accession>A0A956NHC9</accession>
<keyword evidence="1" id="KW-0472">Membrane</keyword>
<evidence type="ECO:0000313" key="3">
    <source>
        <dbReference type="Proteomes" id="UP000739538"/>
    </source>
</evidence>
<feature type="transmembrane region" description="Helical" evidence="1">
    <location>
        <begin position="12"/>
        <end position="34"/>
    </location>
</feature>
<name>A0A956NHC9_UNCEI</name>
<keyword evidence="1" id="KW-1133">Transmembrane helix</keyword>
<dbReference type="Proteomes" id="UP000739538">
    <property type="component" value="Unassembled WGS sequence"/>
</dbReference>